<dbReference type="EC" id="4.1.2.50" evidence="4"/>
<dbReference type="SUPFAM" id="SSF55620">
    <property type="entry name" value="Tetrahydrobiopterin biosynthesis enzymes-like"/>
    <property type="match status" value="1"/>
</dbReference>
<comment type="pathway">
    <text evidence="2">Purine metabolism; 7-cyano-7-deazaguanine biosynthesis.</text>
</comment>
<proteinExistence type="inferred from homology"/>
<dbReference type="AlphaFoldDB" id="A0A1F5VGV9"/>
<evidence type="ECO:0000256" key="2">
    <source>
        <dbReference type="ARBA" id="ARBA00005061"/>
    </source>
</evidence>
<evidence type="ECO:0000256" key="5">
    <source>
        <dbReference type="ARBA" id="ARBA00018141"/>
    </source>
</evidence>
<evidence type="ECO:0000256" key="1">
    <source>
        <dbReference type="ARBA" id="ARBA00001947"/>
    </source>
</evidence>
<dbReference type="InterPro" id="IPR038418">
    <property type="entry name" value="6-PTP_synth/QueD_sf"/>
</dbReference>
<evidence type="ECO:0000256" key="4">
    <source>
        <dbReference type="ARBA" id="ARBA00012982"/>
    </source>
</evidence>
<dbReference type="EMBL" id="MFGW01000178">
    <property type="protein sequence ID" value="OGF62570.1"/>
    <property type="molecule type" value="Genomic_DNA"/>
</dbReference>
<dbReference type="Pfam" id="PF01242">
    <property type="entry name" value="PTPS"/>
    <property type="match status" value="1"/>
</dbReference>
<sequence length="127" mass="15064">MQEREVYEICVKKHFQARHNLKYSNGQQDAIHLHQWIIEVHILSEKLSEEGLVEDFREVDKILEGILDAINGAHINELEPFTRINPSAENLCRWFYRQLKPCIIAPCRLVKVVLYETEHYSASYREQ</sequence>
<evidence type="ECO:0000313" key="12">
    <source>
        <dbReference type="Proteomes" id="UP000178943"/>
    </source>
</evidence>
<comment type="similarity">
    <text evidence="3">Belongs to the PTPS family. QueD subfamily.</text>
</comment>
<keyword evidence="7" id="KW-0862">Zinc</keyword>
<evidence type="ECO:0000256" key="3">
    <source>
        <dbReference type="ARBA" id="ARBA00008900"/>
    </source>
</evidence>
<evidence type="ECO:0000256" key="7">
    <source>
        <dbReference type="ARBA" id="ARBA00022833"/>
    </source>
</evidence>
<name>A0A1F5VGV9_9BACT</name>
<keyword evidence="6" id="KW-0479">Metal-binding</keyword>
<evidence type="ECO:0000256" key="9">
    <source>
        <dbReference type="ARBA" id="ARBA00031449"/>
    </source>
</evidence>
<dbReference type="UniPathway" id="UPA00391"/>
<evidence type="ECO:0000256" key="8">
    <source>
        <dbReference type="ARBA" id="ARBA00023239"/>
    </source>
</evidence>
<accession>A0A1F5VGV9</accession>
<reference evidence="11 12" key="1">
    <citation type="journal article" date="2016" name="Nat. Commun.">
        <title>Thousands of microbial genomes shed light on interconnected biogeochemical processes in an aquifer system.</title>
        <authorList>
            <person name="Anantharaman K."/>
            <person name="Brown C.T."/>
            <person name="Hug L.A."/>
            <person name="Sharon I."/>
            <person name="Castelle C.J."/>
            <person name="Probst A.J."/>
            <person name="Thomas B.C."/>
            <person name="Singh A."/>
            <person name="Wilkins M.J."/>
            <person name="Karaoz U."/>
            <person name="Brodie E.L."/>
            <person name="Williams K.H."/>
            <person name="Hubbard S.S."/>
            <person name="Banfield J.F."/>
        </authorList>
    </citation>
    <scope>NUCLEOTIDE SEQUENCE [LARGE SCALE GENOMIC DNA]</scope>
</reference>
<gene>
    <name evidence="11" type="ORF">A2Y62_11685</name>
</gene>
<dbReference type="Gene3D" id="3.30.479.10">
    <property type="entry name" value="6-pyruvoyl tetrahydropterin synthase/QueD"/>
    <property type="match status" value="1"/>
</dbReference>
<dbReference type="PANTHER" id="PTHR12589">
    <property type="entry name" value="PYRUVOYL TETRAHYDROBIOPTERIN SYNTHASE"/>
    <property type="match status" value="1"/>
</dbReference>
<evidence type="ECO:0000256" key="6">
    <source>
        <dbReference type="ARBA" id="ARBA00022723"/>
    </source>
</evidence>
<dbReference type="PANTHER" id="PTHR12589:SF7">
    <property type="entry name" value="6-PYRUVOYL TETRAHYDROBIOPTERIN SYNTHASE"/>
    <property type="match status" value="1"/>
</dbReference>
<dbReference type="GO" id="GO:0046872">
    <property type="term" value="F:metal ion binding"/>
    <property type="evidence" value="ECO:0007669"/>
    <property type="project" value="UniProtKB-KW"/>
</dbReference>
<comment type="catalytic activity">
    <reaction evidence="10">
        <text>7,8-dihydroneopterin 3'-triphosphate + H2O = 6-carboxy-5,6,7,8-tetrahydropterin + triphosphate + acetaldehyde + 2 H(+)</text>
        <dbReference type="Rhea" id="RHEA:27966"/>
        <dbReference type="ChEBI" id="CHEBI:15343"/>
        <dbReference type="ChEBI" id="CHEBI:15377"/>
        <dbReference type="ChEBI" id="CHEBI:15378"/>
        <dbReference type="ChEBI" id="CHEBI:18036"/>
        <dbReference type="ChEBI" id="CHEBI:58462"/>
        <dbReference type="ChEBI" id="CHEBI:61032"/>
        <dbReference type="EC" id="4.1.2.50"/>
    </reaction>
</comment>
<dbReference type="InterPro" id="IPR007115">
    <property type="entry name" value="6-PTP_synth/QueD"/>
</dbReference>
<evidence type="ECO:0000256" key="10">
    <source>
        <dbReference type="ARBA" id="ARBA00048807"/>
    </source>
</evidence>
<comment type="caution">
    <text evidence="11">The sequence shown here is derived from an EMBL/GenBank/DDBJ whole genome shotgun (WGS) entry which is preliminary data.</text>
</comment>
<dbReference type="GO" id="GO:0070497">
    <property type="term" value="F:6-carboxytetrahydropterin synthase activity"/>
    <property type="evidence" value="ECO:0007669"/>
    <property type="project" value="UniProtKB-EC"/>
</dbReference>
<dbReference type="Proteomes" id="UP000178943">
    <property type="component" value="Unassembled WGS sequence"/>
</dbReference>
<evidence type="ECO:0000313" key="11">
    <source>
        <dbReference type="EMBL" id="OGF62570.1"/>
    </source>
</evidence>
<dbReference type="STRING" id="1817863.A2Y62_11685"/>
<comment type="cofactor">
    <cofactor evidence="1">
        <name>Zn(2+)</name>
        <dbReference type="ChEBI" id="CHEBI:29105"/>
    </cofactor>
</comment>
<keyword evidence="8" id="KW-0456">Lyase</keyword>
<organism evidence="11 12">
    <name type="scientific">Candidatus Fischerbacteria bacterium RBG_13_37_8</name>
    <dbReference type="NCBI Taxonomy" id="1817863"/>
    <lineage>
        <taxon>Bacteria</taxon>
        <taxon>Candidatus Fischeribacteriota</taxon>
    </lineage>
</organism>
<protein>
    <recommendedName>
        <fullName evidence="5">6-carboxy-5,6,7,8-tetrahydropterin synthase</fullName>
        <ecNumber evidence="4">4.1.2.50</ecNumber>
    </recommendedName>
    <alternativeName>
        <fullName evidence="9">Queuosine biosynthesis protein QueD</fullName>
    </alternativeName>
</protein>